<dbReference type="HOGENOM" id="CLU_022677_0_0_1"/>
<evidence type="ECO:0000313" key="3">
    <source>
        <dbReference type="EMBL" id="ELU42066.1"/>
    </source>
</evidence>
<name>L8WVB3_THACA</name>
<evidence type="ECO:0000313" key="4">
    <source>
        <dbReference type="Proteomes" id="UP000011668"/>
    </source>
</evidence>
<feature type="chain" id="PRO_5003997213" description="Cyclin domain-containing protein" evidence="2">
    <location>
        <begin position="25"/>
        <end position="733"/>
    </location>
</feature>
<evidence type="ECO:0000256" key="1">
    <source>
        <dbReference type="SAM" id="MobiDB-lite"/>
    </source>
</evidence>
<keyword evidence="4" id="KW-1185">Reference proteome</keyword>
<evidence type="ECO:0000256" key="2">
    <source>
        <dbReference type="SAM" id="SignalP"/>
    </source>
</evidence>
<dbReference type="EMBL" id="AFRT01000936">
    <property type="protein sequence ID" value="ELU42066.1"/>
    <property type="molecule type" value="Genomic_DNA"/>
</dbReference>
<feature type="signal peptide" evidence="2">
    <location>
        <begin position="1"/>
        <end position="24"/>
    </location>
</feature>
<feature type="region of interest" description="Disordered" evidence="1">
    <location>
        <begin position="378"/>
        <end position="447"/>
    </location>
</feature>
<gene>
    <name evidence="3" type="ORF">AG1IA_03889</name>
</gene>
<accession>L8WVB3</accession>
<dbReference type="STRING" id="983506.L8WVB3"/>
<dbReference type="Proteomes" id="UP000011668">
    <property type="component" value="Unassembled WGS sequence"/>
</dbReference>
<proteinExistence type="predicted"/>
<organism evidence="3 4">
    <name type="scientific">Thanatephorus cucumeris (strain AG1-IA)</name>
    <name type="common">Rice sheath blight fungus</name>
    <name type="synonym">Rhizoctonia solani</name>
    <dbReference type="NCBI Taxonomy" id="983506"/>
    <lineage>
        <taxon>Eukaryota</taxon>
        <taxon>Fungi</taxon>
        <taxon>Dikarya</taxon>
        <taxon>Basidiomycota</taxon>
        <taxon>Agaricomycotina</taxon>
        <taxon>Agaricomycetes</taxon>
        <taxon>Cantharellales</taxon>
        <taxon>Ceratobasidiaceae</taxon>
        <taxon>Rhizoctonia</taxon>
        <taxon>Rhizoctonia solani AG-1</taxon>
    </lineage>
</organism>
<sequence>MKSAPPDMWCWGRKLSALGVVVETSPLLCPCAEHCHCQTRGGLEALAVRAGPTITFCDRSGLLSWSLAIDPLAVHLPSLCHACLRSILCLSQWVFVSHLNPQSIHHSGWPIHYKCLHPWNASSQTRWIRSSSVQAHTALPVTIAMSKHSVLPTNHQGQCQGCQSHPRDPTLSGHDAEAFISNAFYLACAILRSIYGLTPDNHPDPRLCSDPPPVPLGRTQGLYFPEPLATRQPTVSWYIANLSYYARASAGVFYTALEYLERAKPRFRPVPGDPRTAFVGALILAHRFLEDGSYRTETWARLTGSSSRMISACIEAMFDALEHRLWIGPLPEPNDNRMFSMREGTIFSEEMLGGQRRCSLPSLSVLYGARSVSTTARSSSRSFRAFGDPQSIPSAAESTQPIAGPSNASSVPVTKPVQGLPSPPASPSSSSNTPPPRVAHTSQKVPYLSRRSSYMHTSLSLPPPEKGLFNFSQWQAADQFGAAPSSTGPSYTAPLPPAPLPPTQRPHPHLPPPLVFMKPASIAMRAHESPVFSVAQWCAPIPELAEDSTSEMEVEHEVKTTPPRTPCDSTSGSDPDAFNPSMWAAQASLFPPSTAVLPQMSLATPAPTVKVESPEKKMRYPSATLVPPSSCLDPAWNGRRHSIAVTGTRLLDWNISNIFEEQTRTISILLSCNITWGTRNGLFSRLKLVVGIRHGSNRPDRIRFLILLPFQALAYNSGRILMENCVTPGFLHY</sequence>
<keyword evidence="2" id="KW-0732">Signal</keyword>
<dbReference type="AlphaFoldDB" id="L8WVB3"/>
<protein>
    <recommendedName>
        <fullName evidence="5">Cyclin domain-containing protein</fullName>
    </recommendedName>
</protein>
<feature type="compositionally biased region" description="Polar residues" evidence="1">
    <location>
        <begin position="391"/>
        <end position="412"/>
    </location>
</feature>
<dbReference type="Gene3D" id="1.10.472.10">
    <property type="entry name" value="Cyclin-like"/>
    <property type="match status" value="1"/>
</dbReference>
<comment type="caution">
    <text evidence="3">The sequence shown here is derived from an EMBL/GenBank/DDBJ whole genome shotgun (WGS) entry which is preliminary data.</text>
</comment>
<dbReference type="CDD" id="cd20557">
    <property type="entry name" value="CYCLIN_ScPCL1-like"/>
    <property type="match status" value="1"/>
</dbReference>
<feature type="region of interest" description="Disordered" evidence="1">
    <location>
        <begin position="557"/>
        <end position="576"/>
    </location>
</feature>
<reference evidence="3 4" key="1">
    <citation type="journal article" date="2013" name="Nat. Commun.">
        <title>The evolution and pathogenic mechanisms of the rice sheath blight pathogen.</title>
        <authorList>
            <person name="Zheng A."/>
            <person name="Lin R."/>
            <person name="Xu L."/>
            <person name="Qin P."/>
            <person name="Tang C."/>
            <person name="Ai P."/>
            <person name="Zhang D."/>
            <person name="Liu Y."/>
            <person name="Sun Z."/>
            <person name="Feng H."/>
            <person name="Wang Y."/>
            <person name="Chen Y."/>
            <person name="Liang X."/>
            <person name="Fu R."/>
            <person name="Li Q."/>
            <person name="Zhang J."/>
            <person name="Yu X."/>
            <person name="Xie Z."/>
            <person name="Ding L."/>
            <person name="Guan P."/>
            <person name="Tang J."/>
            <person name="Liang Y."/>
            <person name="Wang S."/>
            <person name="Deng Q."/>
            <person name="Li S."/>
            <person name="Zhu J."/>
            <person name="Wang L."/>
            <person name="Liu H."/>
            <person name="Li P."/>
        </authorList>
    </citation>
    <scope>NUCLEOTIDE SEQUENCE [LARGE SCALE GENOMIC DNA]</scope>
    <source>
        <strain evidence="4">AG-1 IA</strain>
    </source>
</reference>
<evidence type="ECO:0008006" key="5">
    <source>
        <dbReference type="Google" id="ProtNLM"/>
    </source>
</evidence>
<dbReference type="OrthoDB" id="10250320at2759"/>